<feature type="domain" description="Alpha/beta hydrolase fold-3" evidence="2">
    <location>
        <begin position="80"/>
        <end position="262"/>
    </location>
</feature>
<accession>A0A165FU37</accession>
<evidence type="ECO:0000256" key="1">
    <source>
        <dbReference type="ARBA" id="ARBA00022801"/>
    </source>
</evidence>
<evidence type="ECO:0000259" key="2">
    <source>
        <dbReference type="Pfam" id="PF07859"/>
    </source>
</evidence>
<evidence type="ECO:0000313" key="4">
    <source>
        <dbReference type="Proteomes" id="UP000077266"/>
    </source>
</evidence>
<dbReference type="SUPFAM" id="SSF53474">
    <property type="entry name" value="alpha/beta-Hydrolases"/>
    <property type="match status" value="1"/>
</dbReference>
<name>A0A165FU37_EXIGL</name>
<gene>
    <name evidence="3" type="ORF">EXIGLDRAFT_751101</name>
</gene>
<dbReference type="InterPro" id="IPR029058">
    <property type="entry name" value="AB_hydrolase_fold"/>
</dbReference>
<evidence type="ECO:0000313" key="3">
    <source>
        <dbReference type="EMBL" id="KZV89533.1"/>
    </source>
</evidence>
<dbReference type="Gene3D" id="3.40.50.1820">
    <property type="entry name" value="alpha/beta hydrolase"/>
    <property type="match status" value="1"/>
</dbReference>
<dbReference type="Pfam" id="PF07859">
    <property type="entry name" value="Abhydrolase_3"/>
    <property type="match status" value="1"/>
</dbReference>
<dbReference type="Proteomes" id="UP000077266">
    <property type="component" value="Unassembled WGS sequence"/>
</dbReference>
<proteinExistence type="predicted"/>
<dbReference type="PANTHER" id="PTHR48081:SF26">
    <property type="entry name" value="ALPHA_BETA HYDROLASE FOLD-3 DOMAIN-CONTAINING PROTEIN"/>
    <property type="match status" value="1"/>
</dbReference>
<dbReference type="PANTHER" id="PTHR48081">
    <property type="entry name" value="AB HYDROLASE SUPERFAMILY PROTEIN C4A8.06C"/>
    <property type="match status" value="1"/>
</dbReference>
<dbReference type="AlphaFoldDB" id="A0A165FU37"/>
<dbReference type="InParanoid" id="A0A165FU37"/>
<dbReference type="EMBL" id="KV426070">
    <property type="protein sequence ID" value="KZV89533.1"/>
    <property type="molecule type" value="Genomic_DNA"/>
</dbReference>
<dbReference type="InterPro" id="IPR050300">
    <property type="entry name" value="GDXG_lipolytic_enzyme"/>
</dbReference>
<keyword evidence="4" id="KW-1185">Reference proteome</keyword>
<reference evidence="3 4" key="1">
    <citation type="journal article" date="2016" name="Mol. Biol. Evol.">
        <title>Comparative Genomics of Early-Diverging Mushroom-Forming Fungi Provides Insights into the Origins of Lignocellulose Decay Capabilities.</title>
        <authorList>
            <person name="Nagy L.G."/>
            <person name="Riley R."/>
            <person name="Tritt A."/>
            <person name="Adam C."/>
            <person name="Daum C."/>
            <person name="Floudas D."/>
            <person name="Sun H."/>
            <person name="Yadav J.S."/>
            <person name="Pangilinan J."/>
            <person name="Larsson K.H."/>
            <person name="Matsuura K."/>
            <person name="Barry K."/>
            <person name="Labutti K."/>
            <person name="Kuo R."/>
            <person name="Ohm R.A."/>
            <person name="Bhattacharya S.S."/>
            <person name="Shirouzu T."/>
            <person name="Yoshinaga Y."/>
            <person name="Martin F.M."/>
            <person name="Grigoriev I.V."/>
            <person name="Hibbett D.S."/>
        </authorList>
    </citation>
    <scope>NUCLEOTIDE SEQUENCE [LARGE SCALE GENOMIC DNA]</scope>
    <source>
        <strain evidence="3 4">HHB12029</strain>
    </source>
</reference>
<dbReference type="GO" id="GO:0016787">
    <property type="term" value="F:hydrolase activity"/>
    <property type="evidence" value="ECO:0007669"/>
    <property type="project" value="UniProtKB-KW"/>
</dbReference>
<keyword evidence="1 3" id="KW-0378">Hydrolase</keyword>
<organism evidence="3 4">
    <name type="scientific">Exidia glandulosa HHB12029</name>
    <dbReference type="NCBI Taxonomy" id="1314781"/>
    <lineage>
        <taxon>Eukaryota</taxon>
        <taxon>Fungi</taxon>
        <taxon>Dikarya</taxon>
        <taxon>Basidiomycota</taxon>
        <taxon>Agaricomycotina</taxon>
        <taxon>Agaricomycetes</taxon>
        <taxon>Auriculariales</taxon>
        <taxon>Exidiaceae</taxon>
        <taxon>Exidia</taxon>
    </lineage>
</organism>
<sequence length="292" mass="32162">MTYLQGRETVCAGVPAPLIARVFTTCCYEQDAKTADEPGYHLAVRKPAYSHHWRSLELGSSGYLIRAFAIEQRLSSAAPLARANSIPAALLDALAGYRYLVHNLGFEPKNIIVEGDSAGAHLGVNLVMYLNRLRLTRPGGLLMLSPALDWARTYDKDDTSSLRRNLPSDYINSVFTLDWAADAFRGSIAKAELASNAYLSPASLTSERDGGLFSNFPPTCIIAGEAEVTVDAMRNFRDRLLEENDADVVAYHEHKDAFHNWLFMSDVEPYKSAALGQIRDWVVSMAVPSSSD</sequence>
<dbReference type="OrthoDB" id="2152029at2759"/>
<protein>
    <submittedName>
        <fullName evidence="3">Alpha/beta-hydrolase</fullName>
    </submittedName>
</protein>
<dbReference type="InterPro" id="IPR013094">
    <property type="entry name" value="AB_hydrolase_3"/>
</dbReference>